<name>A0A419DFZ4_9BACT</name>
<reference evidence="2 3" key="1">
    <citation type="journal article" date="2017" name="ISME J.">
        <title>Energy and carbon metabolisms in a deep terrestrial subsurface fluid microbial community.</title>
        <authorList>
            <person name="Momper L."/>
            <person name="Jungbluth S.P."/>
            <person name="Lee M.D."/>
            <person name="Amend J.P."/>
        </authorList>
    </citation>
    <scope>NUCLEOTIDE SEQUENCE [LARGE SCALE GENOMIC DNA]</scope>
    <source>
        <strain evidence="2">SURF_29</strain>
    </source>
</reference>
<evidence type="ECO:0000313" key="2">
    <source>
        <dbReference type="EMBL" id="RJO62053.1"/>
    </source>
</evidence>
<protein>
    <submittedName>
        <fullName evidence="2">Uncharacterized protein</fullName>
    </submittedName>
</protein>
<accession>A0A419DFZ4</accession>
<dbReference type="AlphaFoldDB" id="A0A419DFZ4"/>
<dbReference type="EMBL" id="QZJW01000005">
    <property type="protein sequence ID" value="RJO62053.1"/>
    <property type="molecule type" value="Genomic_DNA"/>
</dbReference>
<proteinExistence type="predicted"/>
<comment type="caution">
    <text evidence="2">The sequence shown here is derived from an EMBL/GenBank/DDBJ whole genome shotgun (WGS) entry which is preliminary data.</text>
</comment>
<keyword evidence="1" id="KW-1133">Transmembrane helix</keyword>
<organism evidence="2 3">
    <name type="scientific">candidate division WS5 bacterium</name>
    <dbReference type="NCBI Taxonomy" id="2093353"/>
    <lineage>
        <taxon>Bacteria</taxon>
        <taxon>candidate division WS5</taxon>
    </lineage>
</organism>
<keyword evidence="1" id="KW-0812">Transmembrane</keyword>
<feature type="transmembrane region" description="Helical" evidence="1">
    <location>
        <begin position="72"/>
        <end position="91"/>
    </location>
</feature>
<gene>
    <name evidence="2" type="ORF">C4544_00950</name>
</gene>
<evidence type="ECO:0000256" key="1">
    <source>
        <dbReference type="SAM" id="Phobius"/>
    </source>
</evidence>
<dbReference type="Proteomes" id="UP000285655">
    <property type="component" value="Unassembled WGS sequence"/>
</dbReference>
<evidence type="ECO:0000313" key="3">
    <source>
        <dbReference type="Proteomes" id="UP000285655"/>
    </source>
</evidence>
<sequence>MQNEFSFVTLLKTLFQPWKKMVGPKGRGLEGLKNWIIDNLISRGVGFVVRVFMMIFFFIAFLAYLLFAVLAFVFWITMPAMLAASFIYIFIGY</sequence>
<keyword evidence="1" id="KW-0472">Membrane</keyword>
<feature type="transmembrane region" description="Helical" evidence="1">
    <location>
        <begin position="47"/>
        <end position="66"/>
    </location>
</feature>